<keyword evidence="3" id="KW-0378">Hydrolase</keyword>
<name>A0A7X2P9B1_9FIRM</name>
<dbReference type="InterPro" id="IPR001940">
    <property type="entry name" value="Peptidase_S1C"/>
</dbReference>
<evidence type="ECO:0000256" key="3">
    <source>
        <dbReference type="ARBA" id="ARBA00022801"/>
    </source>
</evidence>
<keyword evidence="5" id="KW-0472">Membrane</keyword>
<evidence type="ECO:0000256" key="2">
    <source>
        <dbReference type="ARBA" id="ARBA00022670"/>
    </source>
</evidence>
<dbReference type="EMBL" id="VUMV01000007">
    <property type="protein sequence ID" value="MST82608.1"/>
    <property type="molecule type" value="Genomic_DNA"/>
</dbReference>
<evidence type="ECO:0000256" key="5">
    <source>
        <dbReference type="SAM" id="Phobius"/>
    </source>
</evidence>
<reference evidence="6 7" key="1">
    <citation type="submission" date="2019-08" db="EMBL/GenBank/DDBJ databases">
        <title>In-depth cultivation of the pig gut microbiome towards novel bacterial diversity and tailored functional studies.</title>
        <authorList>
            <person name="Wylensek D."/>
            <person name="Hitch T.C.A."/>
            <person name="Clavel T."/>
        </authorList>
    </citation>
    <scope>NUCLEOTIDE SEQUENCE [LARGE SCALE GENOMIC DNA]</scope>
    <source>
        <strain evidence="6 7">Oil+RF-744-WCA-WT-13</strain>
    </source>
</reference>
<comment type="similarity">
    <text evidence="1">Belongs to the peptidase S1C family.</text>
</comment>
<dbReference type="InterPro" id="IPR043504">
    <property type="entry name" value="Peptidase_S1_PA_chymotrypsin"/>
</dbReference>
<feature type="transmembrane region" description="Helical" evidence="5">
    <location>
        <begin position="42"/>
        <end position="63"/>
    </location>
</feature>
<keyword evidence="2 6" id="KW-0645">Protease</keyword>
<comment type="caution">
    <text evidence="6">The sequence shown here is derived from an EMBL/GenBank/DDBJ whole genome shotgun (WGS) entry which is preliminary data.</text>
</comment>
<dbReference type="PANTHER" id="PTHR43343">
    <property type="entry name" value="PEPTIDASE S12"/>
    <property type="match status" value="1"/>
</dbReference>
<evidence type="ECO:0000313" key="6">
    <source>
        <dbReference type="EMBL" id="MST82608.1"/>
    </source>
</evidence>
<dbReference type="AlphaFoldDB" id="A0A7X2P9B1"/>
<evidence type="ECO:0000256" key="4">
    <source>
        <dbReference type="SAM" id="MobiDB-lite"/>
    </source>
</evidence>
<dbReference type="RefSeq" id="WP_154458515.1">
    <property type="nucleotide sequence ID" value="NZ_VUMV01000007.1"/>
</dbReference>
<dbReference type="PRINTS" id="PR00834">
    <property type="entry name" value="PROTEASES2C"/>
</dbReference>
<dbReference type="SUPFAM" id="SSF50494">
    <property type="entry name" value="Trypsin-like serine proteases"/>
    <property type="match status" value="1"/>
</dbReference>
<feature type="compositionally biased region" description="Low complexity" evidence="4">
    <location>
        <begin position="78"/>
        <end position="107"/>
    </location>
</feature>
<dbReference type="Pfam" id="PF13365">
    <property type="entry name" value="Trypsin_2"/>
    <property type="match status" value="1"/>
</dbReference>
<keyword evidence="5" id="KW-0812">Transmembrane</keyword>
<proteinExistence type="inferred from homology"/>
<organism evidence="6 7">
    <name type="scientific">Bilifractor porci</name>
    <dbReference type="NCBI Taxonomy" id="2606636"/>
    <lineage>
        <taxon>Bacteria</taxon>
        <taxon>Bacillati</taxon>
        <taxon>Bacillota</taxon>
        <taxon>Clostridia</taxon>
        <taxon>Lachnospirales</taxon>
        <taxon>Lachnospiraceae</taxon>
        <taxon>Bilifractor</taxon>
    </lineage>
</organism>
<dbReference type="InterPro" id="IPR051201">
    <property type="entry name" value="Chloro_Bact_Ser_Proteases"/>
</dbReference>
<dbReference type="Gene3D" id="2.40.10.10">
    <property type="entry name" value="Trypsin-like serine proteases"/>
    <property type="match status" value="2"/>
</dbReference>
<feature type="region of interest" description="Disordered" evidence="4">
    <location>
        <begin position="78"/>
        <end position="110"/>
    </location>
</feature>
<dbReference type="GO" id="GO:0004252">
    <property type="term" value="F:serine-type endopeptidase activity"/>
    <property type="evidence" value="ECO:0007669"/>
    <property type="project" value="InterPro"/>
</dbReference>
<gene>
    <name evidence="6" type="ORF">FYJ60_09795</name>
</gene>
<protein>
    <submittedName>
        <fullName evidence="6">Trypsin-like serine protease</fullName>
    </submittedName>
</protein>
<evidence type="ECO:0000256" key="1">
    <source>
        <dbReference type="ARBA" id="ARBA00010541"/>
    </source>
</evidence>
<dbReference type="GO" id="GO:0006508">
    <property type="term" value="P:proteolysis"/>
    <property type="evidence" value="ECO:0007669"/>
    <property type="project" value="UniProtKB-KW"/>
</dbReference>
<dbReference type="InterPro" id="IPR009003">
    <property type="entry name" value="Peptidase_S1_PA"/>
</dbReference>
<sequence length="342" mass="35195">MTDMTYDFRENYEINREEELAEKRKAAERRQASRRRSARKRWIGILSGGLVFGLAAGATSYGVNAAAQLRNSTSTESTASLAAGTATGTNGDSATAELASETASGSTGTQTVAEVAAEDMPSLVTISTLSVQEMQSFFGGTQQYEAEGAGTGVIVAENDDTIYIATNNHVIEGATQISVGFADESVASGQIVGTDTDNDLAVVAVSKSDLSDSTKSQISVIKIGDSDQMALGDQVVAIGNALGYGQSVTSGYISALNRDLQLSDGQNVYNSTGLIQTDAAINAGNSGGALLNMNGELIGINEAKGSSTSSGATVDNMGYAIPMAKAIPILQNIIGSAAQLQT</sequence>
<dbReference type="Proteomes" id="UP000466864">
    <property type="component" value="Unassembled WGS sequence"/>
</dbReference>
<accession>A0A7X2P9B1</accession>
<evidence type="ECO:0000313" key="7">
    <source>
        <dbReference type="Proteomes" id="UP000466864"/>
    </source>
</evidence>
<dbReference type="PANTHER" id="PTHR43343:SF3">
    <property type="entry name" value="PROTEASE DO-LIKE 8, CHLOROPLASTIC"/>
    <property type="match status" value="1"/>
</dbReference>
<keyword evidence="7" id="KW-1185">Reference proteome</keyword>
<keyword evidence="5" id="KW-1133">Transmembrane helix</keyword>